<keyword evidence="2" id="KW-0732">Signal</keyword>
<name>A0A2A5JUH9_PSEO7</name>
<evidence type="ECO:0000256" key="1">
    <source>
        <dbReference type="SAM" id="Coils"/>
    </source>
</evidence>
<dbReference type="AlphaFoldDB" id="A0A2A5JUH9"/>
<feature type="signal peptide" evidence="2">
    <location>
        <begin position="1"/>
        <end position="19"/>
    </location>
</feature>
<accession>A0A2A5JUH9</accession>
<reference evidence="4" key="1">
    <citation type="journal article" date="2019" name="Genome Announc.">
        <title>Draft Genome Sequence of Pseudoalteromonas piscicida Strain 36Y ROTHPW, an Hypersaline Seawater Isolate from the South Coast of Sonora, Mexico.</title>
        <authorList>
            <person name="Sanchez-Diaz R."/>
            <person name="Molina-Garza Z.J."/>
            <person name="Cruz-Suarez L.E."/>
            <person name="Selvin J."/>
            <person name="Kiran G.S."/>
            <person name="Ibarra-Gamez J.C."/>
            <person name="Gomez-Gil B."/>
            <person name="Galaviz-Silva L."/>
        </authorList>
    </citation>
    <scope>NUCLEOTIDE SEQUENCE [LARGE SCALE GENOMIC DNA]</scope>
    <source>
        <strain evidence="4">36Y_RITHPW</strain>
    </source>
</reference>
<evidence type="ECO:0000313" key="3">
    <source>
        <dbReference type="EMBL" id="PCK33085.1"/>
    </source>
</evidence>
<evidence type="ECO:0000313" key="4">
    <source>
        <dbReference type="Proteomes" id="UP000228621"/>
    </source>
</evidence>
<feature type="chain" id="PRO_5012562919" description="DUF2799 domain-containing protein" evidence="2">
    <location>
        <begin position="20"/>
        <end position="178"/>
    </location>
</feature>
<sequence>MKYLALSITLFLLGGCAISKQGTEQTKQFIGPVKTKASAKFIPLPDVIKALVSQCAKKHQVTFNDYYRGAAHLEGFIHTYCGTNSTTKQLKAIEEVKLQDYWPDEYGVWLDSLAWHTQNLREQKISNYYSDNKAQQHQEQLLQTQKQLAELKQKLADIEKQRLETDLSENPSLEEDPL</sequence>
<dbReference type="RefSeq" id="WP_099640773.1">
    <property type="nucleotide sequence ID" value="NZ_NKHF01000017.1"/>
</dbReference>
<dbReference type="Proteomes" id="UP000228621">
    <property type="component" value="Unassembled WGS sequence"/>
</dbReference>
<gene>
    <name evidence="3" type="ORF">CEX98_03655</name>
</gene>
<proteinExistence type="predicted"/>
<keyword evidence="1" id="KW-0175">Coiled coil</keyword>
<keyword evidence="4" id="KW-1185">Reference proteome</keyword>
<feature type="coiled-coil region" evidence="1">
    <location>
        <begin position="134"/>
        <end position="168"/>
    </location>
</feature>
<dbReference type="EMBL" id="NKHF01000017">
    <property type="protein sequence ID" value="PCK33085.1"/>
    <property type="molecule type" value="Genomic_DNA"/>
</dbReference>
<organism evidence="3 4">
    <name type="scientific">Pseudoalteromonas piscicida</name>
    <dbReference type="NCBI Taxonomy" id="43662"/>
    <lineage>
        <taxon>Bacteria</taxon>
        <taxon>Pseudomonadati</taxon>
        <taxon>Pseudomonadota</taxon>
        <taxon>Gammaproteobacteria</taxon>
        <taxon>Alteromonadales</taxon>
        <taxon>Pseudoalteromonadaceae</taxon>
        <taxon>Pseudoalteromonas</taxon>
    </lineage>
</organism>
<comment type="caution">
    <text evidence="3">The sequence shown here is derived from an EMBL/GenBank/DDBJ whole genome shotgun (WGS) entry which is preliminary data.</text>
</comment>
<protein>
    <recommendedName>
        <fullName evidence="5">DUF2799 domain-containing protein</fullName>
    </recommendedName>
</protein>
<evidence type="ECO:0000256" key="2">
    <source>
        <dbReference type="SAM" id="SignalP"/>
    </source>
</evidence>
<dbReference type="OrthoDB" id="6292410at2"/>
<dbReference type="PROSITE" id="PS51257">
    <property type="entry name" value="PROKAR_LIPOPROTEIN"/>
    <property type="match status" value="1"/>
</dbReference>
<evidence type="ECO:0008006" key="5">
    <source>
        <dbReference type="Google" id="ProtNLM"/>
    </source>
</evidence>